<accession>A0A382SLR3</accession>
<proteinExistence type="predicted"/>
<protein>
    <submittedName>
        <fullName evidence="1">Uncharacterized protein</fullName>
    </submittedName>
</protein>
<name>A0A382SLR3_9ZZZZ</name>
<reference evidence="1" key="1">
    <citation type="submission" date="2018-05" db="EMBL/GenBank/DDBJ databases">
        <authorList>
            <person name="Lanie J.A."/>
            <person name="Ng W.-L."/>
            <person name="Kazmierczak K.M."/>
            <person name="Andrzejewski T.M."/>
            <person name="Davidsen T.M."/>
            <person name="Wayne K.J."/>
            <person name="Tettelin H."/>
            <person name="Glass J.I."/>
            <person name="Rusch D."/>
            <person name="Podicherti R."/>
            <person name="Tsui H.-C.T."/>
            <person name="Winkler M.E."/>
        </authorList>
    </citation>
    <scope>NUCLEOTIDE SEQUENCE</scope>
</reference>
<sequence length="36" mass="4082">VKQETLPETSTLISECFPEAVLETHEHRGDETLVIE</sequence>
<dbReference type="AlphaFoldDB" id="A0A382SLR3"/>
<gene>
    <name evidence="1" type="ORF">METZ01_LOCUS362705</name>
</gene>
<feature type="non-terminal residue" evidence="1">
    <location>
        <position position="1"/>
    </location>
</feature>
<dbReference type="EMBL" id="UINC01129453">
    <property type="protein sequence ID" value="SVD09851.1"/>
    <property type="molecule type" value="Genomic_DNA"/>
</dbReference>
<evidence type="ECO:0000313" key="1">
    <source>
        <dbReference type="EMBL" id="SVD09851.1"/>
    </source>
</evidence>
<organism evidence="1">
    <name type="scientific">marine metagenome</name>
    <dbReference type="NCBI Taxonomy" id="408172"/>
    <lineage>
        <taxon>unclassified sequences</taxon>
        <taxon>metagenomes</taxon>
        <taxon>ecological metagenomes</taxon>
    </lineage>
</organism>
<feature type="non-terminal residue" evidence="1">
    <location>
        <position position="36"/>
    </location>
</feature>